<evidence type="ECO:0000256" key="4">
    <source>
        <dbReference type="ARBA" id="ARBA00008663"/>
    </source>
</evidence>
<dbReference type="InterPro" id="IPR015795">
    <property type="entry name" value="Pyrv_Knase_C"/>
</dbReference>
<comment type="catalytic activity">
    <reaction evidence="16">
        <text>pyruvate + ATP = phosphoenolpyruvate + ADP + H(+)</text>
        <dbReference type="Rhea" id="RHEA:18157"/>
        <dbReference type="ChEBI" id="CHEBI:15361"/>
        <dbReference type="ChEBI" id="CHEBI:15378"/>
        <dbReference type="ChEBI" id="CHEBI:30616"/>
        <dbReference type="ChEBI" id="CHEBI:58702"/>
        <dbReference type="ChEBI" id="CHEBI:456216"/>
        <dbReference type="EC" id="2.7.1.40"/>
    </reaction>
</comment>
<comment type="cofactor">
    <cofactor evidence="1">
        <name>Mg(2+)</name>
        <dbReference type="ChEBI" id="CHEBI:18420"/>
    </cofactor>
</comment>
<keyword evidence="7 16" id="KW-0808">Transferase</keyword>
<dbReference type="FunFam" id="3.20.20.60:FF:000025">
    <property type="entry name" value="Pyruvate kinase"/>
    <property type="match status" value="1"/>
</dbReference>
<dbReference type="SUPFAM" id="SSF52935">
    <property type="entry name" value="PK C-terminal domain-like"/>
    <property type="match status" value="1"/>
</dbReference>
<dbReference type="RefSeq" id="WP_274944585.1">
    <property type="nucleotide sequence ID" value="NZ_JANWOI010000004.1"/>
</dbReference>
<dbReference type="EMBL" id="JANWOI010000004">
    <property type="protein sequence ID" value="MDA5194879.1"/>
    <property type="molecule type" value="Genomic_DNA"/>
</dbReference>
<dbReference type="NCBIfam" id="NF004886">
    <property type="entry name" value="PRK06247.1"/>
    <property type="match status" value="1"/>
</dbReference>
<dbReference type="InterPro" id="IPR040442">
    <property type="entry name" value="Pyrv_kinase-like_dom_sf"/>
</dbReference>
<keyword evidence="20" id="KW-1185">Reference proteome</keyword>
<dbReference type="FunFam" id="2.40.33.10:FF:000001">
    <property type="entry name" value="Pyruvate kinase"/>
    <property type="match status" value="1"/>
</dbReference>
<evidence type="ECO:0000256" key="5">
    <source>
        <dbReference type="ARBA" id="ARBA00012142"/>
    </source>
</evidence>
<gene>
    <name evidence="19" type="primary">pyk</name>
    <name evidence="19" type="ORF">NYP16_13045</name>
</gene>
<dbReference type="Proteomes" id="UP001141619">
    <property type="component" value="Unassembled WGS sequence"/>
</dbReference>
<dbReference type="GO" id="GO:0030955">
    <property type="term" value="F:potassium ion binding"/>
    <property type="evidence" value="ECO:0007669"/>
    <property type="project" value="UniProtKB-UniRule"/>
</dbReference>
<evidence type="ECO:0000256" key="2">
    <source>
        <dbReference type="ARBA" id="ARBA00001958"/>
    </source>
</evidence>
<evidence type="ECO:0000256" key="10">
    <source>
        <dbReference type="ARBA" id="ARBA00022777"/>
    </source>
</evidence>
<keyword evidence="12 16" id="KW-0460">Magnesium</keyword>
<proteinExistence type="inferred from homology"/>
<dbReference type="InterPro" id="IPR015806">
    <property type="entry name" value="Pyrv_Knase_insert_dom_sf"/>
</dbReference>
<evidence type="ECO:0000256" key="14">
    <source>
        <dbReference type="ARBA" id="ARBA00023317"/>
    </source>
</evidence>
<keyword evidence="9" id="KW-0547">Nucleotide-binding</keyword>
<dbReference type="NCBIfam" id="NF004978">
    <property type="entry name" value="PRK06354.1"/>
    <property type="match status" value="1"/>
</dbReference>
<evidence type="ECO:0000313" key="20">
    <source>
        <dbReference type="Proteomes" id="UP001141619"/>
    </source>
</evidence>
<dbReference type="NCBIfam" id="TIGR01064">
    <property type="entry name" value="pyruv_kin"/>
    <property type="match status" value="1"/>
</dbReference>
<dbReference type="GO" id="GO:0000287">
    <property type="term" value="F:magnesium ion binding"/>
    <property type="evidence" value="ECO:0007669"/>
    <property type="project" value="UniProtKB-UniRule"/>
</dbReference>
<dbReference type="Pfam" id="PF00224">
    <property type="entry name" value="PK"/>
    <property type="match status" value="1"/>
</dbReference>
<dbReference type="Pfam" id="PF02887">
    <property type="entry name" value="PK_C"/>
    <property type="match status" value="1"/>
</dbReference>
<evidence type="ECO:0000256" key="9">
    <source>
        <dbReference type="ARBA" id="ARBA00022741"/>
    </source>
</evidence>
<keyword evidence="13 16" id="KW-0324">Glycolysis</keyword>
<evidence type="ECO:0000313" key="19">
    <source>
        <dbReference type="EMBL" id="MDA5194879.1"/>
    </source>
</evidence>
<evidence type="ECO:0000256" key="12">
    <source>
        <dbReference type="ARBA" id="ARBA00022842"/>
    </source>
</evidence>
<dbReference type="PRINTS" id="PR01050">
    <property type="entry name" value="PYRUVTKNASE"/>
</dbReference>
<dbReference type="GO" id="GO:0004743">
    <property type="term" value="F:pyruvate kinase activity"/>
    <property type="evidence" value="ECO:0007669"/>
    <property type="project" value="UniProtKB-UniRule"/>
</dbReference>
<evidence type="ECO:0000256" key="15">
    <source>
        <dbReference type="NCBIfam" id="TIGR01064"/>
    </source>
</evidence>
<protein>
    <recommendedName>
        <fullName evidence="6 15">Pyruvate kinase</fullName>
        <ecNumber evidence="5 15">2.7.1.40</ecNumber>
    </recommendedName>
</protein>
<dbReference type="NCBIfam" id="NF004491">
    <property type="entry name" value="PRK05826.1"/>
    <property type="match status" value="1"/>
</dbReference>
<dbReference type="SUPFAM" id="SSF50800">
    <property type="entry name" value="PK beta-barrel domain-like"/>
    <property type="match status" value="1"/>
</dbReference>
<evidence type="ECO:0000256" key="3">
    <source>
        <dbReference type="ARBA" id="ARBA00004997"/>
    </source>
</evidence>
<organism evidence="19 20">
    <name type="scientific">Govanella unica</name>
    <dbReference type="NCBI Taxonomy" id="2975056"/>
    <lineage>
        <taxon>Bacteria</taxon>
        <taxon>Pseudomonadati</taxon>
        <taxon>Pseudomonadota</taxon>
        <taxon>Alphaproteobacteria</taxon>
        <taxon>Emcibacterales</taxon>
        <taxon>Govanellaceae</taxon>
        <taxon>Govanella</taxon>
    </lineage>
</organism>
<evidence type="ECO:0000256" key="13">
    <source>
        <dbReference type="ARBA" id="ARBA00023152"/>
    </source>
</evidence>
<keyword evidence="8" id="KW-0479">Metal-binding</keyword>
<feature type="domain" description="Pyruvate kinase barrel" evidence="17">
    <location>
        <begin position="5"/>
        <end position="322"/>
    </location>
</feature>
<dbReference type="SUPFAM" id="SSF51621">
    <property type="entry name" value="Phosphoenolpyruvate/pyruvate domain"/>
    <property type="match status" value="1"/>
</dbReference>
<evidence type="ECO:0000256" key="16">
    <source>
        <dbReference type="RuleBase" id="RU000504"/>
    </source>
</evidence>
<feature type="domain" description="Pyruvate kinase C-terminal" evidence="18">
    <location>
        <begin position="355"/>
        <end position="467"/>
    </location>
</feature>
<reference evidence="19" key="1">
    <citation type="submission" date="2022-08" db="EMBL/GenBank/DDBJ databases">
        <authorList>
            <person name="Vandamme P."/>
            <person name="Hettiarachchi A."/>
            <person name="Peeters C."/>
            <person name="Cnockaert M."/>
            <person name="Carlier A."/>
        </authorList>
    </citation>
    <scope>NUCLEOTIDE SEQUENCE</scope>
    <source>
        <strain evidence="19">LMG 31809</strain>
    </source>
</reference>
<comment type="pathway">
    <text evidence="3 16">Carbohydrate degradation; glycolysis; pyruvate from D-glyceraldehyde 3-phosphate: step 5/5.</text>
</comment>
<evidence type="ECO:0000256" key="6">
    <source>
        <dbReference type="ARBA" id="ARBA00018587"/>
    </source>
</evidence>
<dbReference type="InterPro" id="IPR015793">
    <property type="entry name" value="Pyrv_Knase_brl"/>
</dbReference>
<dbReference type="InterPro" id="IPR001697">
    <property type="entry name" value="Pyr_Knase"/>
</dbReference>
<keyword evidence="11" id="KW-0067">ATP-binding</keyword>
<dbReference type="EC" id="2.7.1.40" evidence="5 15"/>
<dbReference type="InterPro" id="IPR015813">
    <property type="entry name" value="Pyrv/PenolPyrv_kinase-like_dom"/>
</dbReference>
<keyword evidence="14 19" id="KW-0670">Pyruvate</keyword>
<dbReference type="GO" id="GO:0005524">
    <property type="term" value="F:ATP binding"/>
    <property type="evidence" value="ECO:0007669"/>
    <property type="project" value="UniProtKB-KW"/>
</dbReference>
<reference evidence="19" key="2">
    <citation type="journal article" date="2023" name="Syst. Appl. Microbiol.">
        <title>Govania unica gen. nov., sp. nov., a rare biosphere bacterium that represents a novel family in the class Alphaproteobacteria.</title>
        <authorList>
            <person name="Vandamme P."/>
            <person name="Peeters C."/>
            <person name="Hettiarachchi A."/>
            <person name="Cnockaert M."/>
            <person name="Carlier A."/>
        </authorList>
    </citation>
    <scope>NUCLEOTIDE SEQUENCE</scope>
    <source>
        <strain evidence="19">LMG 31809</strain>
    </source>
</reference>
<dbReference type="Gene3D" id="2.40.33.10">
    <property type="entry name" value="PK beta-barrel domain-like"/>
    <property type="match status" value="1"/>
</dbReference>
<keyword evidence="10 16" id="KW-0418">Kinase</keyword>
<evidence type="ECO:0000256" key="1">
    <source>
        <dbReference type="ARBA" id="ARBA00001946"/>
    </source>
</evidence>
<evidence type="ECO:0000256" key="7">
    <source>
        <dbReference type="ARBA" id="ARBA00022679"/>
    </source>
</evidence>
<dbReference type="PANTHER" id="PTHR11817">
    <property type="entry name" value="PYRUVATE KINASE"/>
    <property type="match status" value="1"/>
</dbReference>
<dbReference type="GO" id="GO:0016301">
    <property type="term" value="F:kinase activity"/>
    <property type="evidence" value="ECO:0007669"/>
    <property type="project" value="UniProtKB-KW"/>
</dbReference>
<dbReference type="Gene3D" id="3.40.1380.20">
    <property type="entry name" value="Pyruvate kinase, C-terminal domain"/>
    <property type="match status" value="1"/>
</dbReference>
<dbReference type="AlphaFoldDB" id="A0A9X3TZY0"/>
<evidence type="ECO:0000256" key="8">
    <source>
        <dbReference type="ARBA" id="ARBA00022723"/>
    </source>
</evidence>
<dbReference type="InterPro" id="IPR011037">
    <property type="entry name" value="Pyrv_Knase-like_insert_dom_sf"/>
</dbReference>
<comment type="similarity">
    <text evidence="4 16">Belongs to the pyruvate kinase family.</text>
</comment>
<sequence>MRRQRNTRIIATLGPSSNSIAMIRALHEAGADVFRLNMSHGSHDDVAHLYHAIREVESSARWPIGIMADLQGPKLRIGTFAKGSVMLADGAVFRLDLDSKAGDEIRVNLPHPEIFSVLEPGTSLLLDDGKLRLKVVRCGVDFAETEVMVGGKLSNRKGVNVPHAVLPVAALTEKDRRDLTFVLDLGVDWVALSFVQRPEDVREARDIINGRAGIIAKIEKPAALACLDEILDLSDGVMVARGDLGVELPLEEVPGIQKRIVRKARTLGKPVVVATQMLESMIEAPVPTRAEVSDVANAVFDGADAVMLSGESAAGAHPVEAVSVMSRVASRVEADPMYLAASQRDLAIPEPTTADAISAAARQVAETINAAAIVTYTTSGSTAIRVARERPKKPLLVLTPNILTARRLALVWGLHCVQTEDATSFQDMVEKACEAGLKTDILEIGERIVITAGMPFGTPGKTNVLRIARVASKHQVQ</sequence>
<name>A0A9X3TZY0_9PROT</name>
<dbReference type="InterPro" id="IPR036918">
    <property type="entry name" value="Pyrv_Knase_C_sf"/>
</dbReference>
<dbReference type="Gene3D" id="3.20.20.60">
    <property type="entry name" value="Phosphoenolpyruvate-binding domains"/>
    <property type="match status" value="1"/>
</dbReference>
<comment type="caution">
    <text evidence="19">The sequence shown here is derived from an EMBL/GenBank/DDBJ whole genome shotgun (WGS) entry which is preliminary data.</text>
</comment>
<evidence type="ECO:0000259" key="18">
    <source>
        <dbReference type="Pfam" id="PF02887"/>
    </source>
</evidence>
<accession>A0A9X3TZY0</accession>
<evidence type="ECO:0000259" key="17">
    <source>
        <dbReference type="Pfam" id="PF00224"/>
    </source>
</evidence>
<comment type="cofactor">
    <cofactor evidence="2">
        <name>K(+)</name>
        <dbReference type="ChEBI" id="CHEBI:29103"/>
    </cofactor>
</comment>
<evidence type="ECO:0000256" key="11">
    <source>
        <dbReference type="ARBA" id="ARBA00022840"/>
    </source>
</evidence>